<sequence>MGKRSDHTATGSAISLNQAHEAQSHTQVTSHSTCSLEKHLLNCPTYHGCGPRRWGSEYTSVIGQTDLPFPCQREGGSAVLASISHERARQRSAGLYKPCESEAAQCWPL</sequence>
<feature type="region of interest" description="Disordered" evidence="1">
    <location>
        <begin position="1"/>
        <end position="29"/>
    </location>
</feature>
<evidence type="ECO:0000313" key="2">
    <source>
        <dbReference type="EMBL" id="KAG9332230.1"/>
    </source>
</evidence>
<dbReference type="EMBL" id="JAFBMS010000249">
    <property type="protein sequence ID" value="KAG9332230.1"/>
    <property type="molecule type" value="Genomic_DNA"/>
</dbReference>
<organism evidence="2 3">
    <name type="scientific">Albula glossodonta</name>
    <name type="common">roundjaw bonefish</name>
    <dbReference type="NCBI Taxonomy" id="121402"/>
    <lineage>
        <taxon>Eukaryota</taxon>
        <taxon>Metazoa</taxon>
        <taxon>Chordata</taxon>
        <taxon>Craniata</taxon>
        <taxon>Vertebrata</taxon>
        <taxon>Euteleostomi</taxon>
        <taxon>Actinopterygii</taxon>
        <taxon>Neopterygii</taxon>
        <taxon>Teleostei</taxon>
        <taxon>Albuliformes</taxon>
        <taxon>Albulidae</taxon>
        <taxon>Albula</taxon>
    </lineage>
</organism>
<dbReference type="AlphaFoldDB" id="A0A8T2MYF2"/>
<accession>A0A8T2MYF2</accession>
<dbReference type="Proteomes" id="UP000824540">
    <property type="component" value="Unassembled WGS sequence"/>
</dbReference>
<proteinExistence type="predicted"/>
<reference evidence="2" key="1">
    <citation type="thesis" date="2021" institute="BYU ScholarsArchive" country="Provo, UT, USA">
        <title>Applications of and Algorithms for Genome Assembly and Genomic Analyses with an Emphasis on Marine Teleosts.</title>
        <authorList>
            <person name="Pickett B.D."/>
        </authorList>
    </citation>
    <scope>NUCLEOTIDE SEQUENCE</scope>
    <source>
        <strain evidence="2">HI-2016</strain>
    </source>
</reference>
<comment type="caution">
    <text evidence="2">The sequence shown here is derived from an EMBL/GenBank/DDBJ whole genome shotgun (WGS) entry which is preliminary data.</text>
</comment>
<protein>
    <submittedName>
        <fullName evidence="2">Uncharacterized protein</fullName>
    </submittedName>
</protein>
<feature type="compositionally biased region" description="Polar residues" evidence="1">
    <location>
        <begin position="8"/>
        <end position="29"/>
    </location>
</feature>
<gene>
    <name evidence="2" type="ORF">JZ751_015521</name>
</gene>
<keyword evidence="3" id="KW-1185">Reference proteome</keyword>
<name>A0A8T2MYF2_9TELE</name>
<evidence type="ECO:0000256" key="1">
    <source>
        <dbReference type="SAM" id="MobiDB-lite"/>
    </source>
</evidence>
<evidence type="ECO:0000313" key="3">
    <source>
        <dbReference type="Proteomes" id="UP000824540"/>
    </source>
</evidence>